<feature type="domain" description="4Fe-4S ferredoxin-type" evidence="9">
    <location>
        <begin position="197"/>
        <end position="227"/>
    </location>
</feature>
<keyword evidence="5" id="KW-0249">Electron transport</keyword>
<organism evidence="10 11">
    <name type="scientific">Campylobacter mucosalis CCUG 21559</name>
    <dbReference type="NCBI Taxonomy" id="1032067"/>
    <lineage>
        <taxon>Bacteria</taxon>
        <taxon>Pseudomonadati</taxon>
        <taxon>Campylobacterota</taxon>
        <taxon>Epsilonproteobacteria</taxon>
        <taxon>Campylobacterales</taxon>
        <taxon>Campylobacteraceae</taxon>
        <taxon>Campylobacter</taxon>
    </lineage>
</organism>
<dbReference type="Pfam" id="PF13237">
    <property type="entry name" value="Fer4_10"/>
    <property type="match status" value="1"/>
</dbReference>
<evidence type="ECO:0000256" key="7">
    <source>
        <dbReference type="ARBA" id="ARBA00023014"/>
    </source>
</evidence>
<dbReference type="NCBIfam" id="NF007013">
    <property type="entry name" value="PRK09477.1"/>
    <property type="match status" value="1"/>
</dbReference>
<keyword evidence="3" id="KW-0479">Metal-binding</keyword>
<keyword evidence="6" id="KW-0408">Iron</keyword>
<evidence type="ECO:0000256" key="6">
    <source>
        <dbReference type="ARBA" id="ARBA00023004"/>
    </source>
</evidence>
<keyword evidence="1" id="KW-0813">Transport</keyword>
<keyword evidence="8" id="KW-0812">Transmembrane</keyword>
<dbReference type="PANTHER" id="PTHR30176">
    <property type="entry name" value="FERREDOXIN-TYPE PROTEIN NAPH"/>
    <property type="match status" value="1"/>
</dbReference>
<dbReference type="InterPro" id="IPR017900">
    <property type="entry name" value="4Fe4S_Fe_S_CS"/>
</dbReference>
<sequence>MKILLFRRLTQISILALFILSNHYGFKFLSGDLSASLLFGKFQLADPFALLQLFLAGATLSLSVILGAVCIALFYAILPPRAFCSWVCPVNLFTDIAARLRAKFGFKDSPILKISRKTRYYFLALTLIFSAFLSLPVFESISFVGVVQRGIIFLDSFVIATIFVIIVFDIFVLERGVCGHICPLGAFYSLVSKFSPLRVSHNVSNCTKCIKCLRVCPEAQVLDMIGKRDGFVSSECVSCGRCIDVCEDNALKFSIINLKELK</sequence>
<dbReference type="Proteomes" id="UP000503264">
    <property type="component" value="Chromosome"/>
</dbReference>
<evidence type="ECO:0000256" key="3">
    <source>
        <dbReference type="ARBA" id="ARBA00022723"/>
    </source>
</evidence>
<evidence type="ECO:0000256" key="1">
    <source>
        <dbReference type="ARBA" id="ARBA00022448"/>
    </source>
</evidence>
<evidence type="ECO:0000256" key="5">
    <source>
        <dbReference type="ARBA" id="ARBA00022982"/>
    </source>
</evidence>
<dbReference type="RefSeq" id="WP_171993738.1">
    <property type="nucleotide sequence ID" value="NZ_CP012542.1"/>
</dbReference>
<dbReference type="EC" id="1.7.99.4" evidence="10"/>
<dbReference type="Gene3D" id="3.30.70.20">
    <property type="match status" value="1"/>
</dbReference>
<keyword evidence="10" id="KW-0560">Oxidoreductase</keyword>
<dbReference type="PANTHER" id="PTHR30176:SF3">
    <property type="entry name" value="FERREDOXIN-TYPE PROTEIN NAPH"/>
    <property type="match status" value="1"/>
</dbReference>
<dbReference type="PROSITE" id="PS51379">
    <property type="entry name" value="4FE4S_FER_2"/>
    <property type="match status" value="2"/>
</dbReference>
<evidence type="ECO:0000313" key="10">
    <source>
        <dbReference type="EMBL" id="QCD44762.1"/>
    </source>
</evidence>
<dbReference type="EMBL" id="CP012542">
    <property type="protein sequence ID" value="QCD44762.1"/>
    <property type="molecule type" value="Genomic_DNA"/>
</dbReference>
<evidence type="ECO:0000313" key="11">
    <source>
        <dbReference type="Proteomes" id="UP000503264"/>
    </source>
</evidence>
<feature type="domain" description="4Fe-4S ferredoxin-type" evidence="9">
    <location>
        <begin position="228"/>
        <end position="256"/>
    </location>
</feature>
<dbReference type="GO" id="GO:0046872">
    <property type="term" value="F:metal ion binding"/>
    <property type="evidence" value="ECO:0007669"/>
    <property type="project" value="UniProtKB-KW"/>
</dbReference>
<evidence type="ECO:0000256" key="2">
    <source>
        <dbReference type="ARBA" id="ARBA00022485"/>
    </source>
</evidence>
<dbReference type="InterPro" id="IPR017896">
    <property type="entry name" value="4Fe4S_Fe-S-bd"/>
</dbReference>
<dbReference type="SUPFAM" id="SSF54862">
    <property type="entry name" value="4Fe-4S ferredoxins"/>
    <property type="match status" value="1"/>
</dbReference>
<evidence type="ECO:0000256" key="8">
    <source>
        <dbReference type="SAM" id="Phobius"/>
    </source>
</evidence>
<gene>
    <name evidence="10" type="primary">napH</name>
    <name evidence="10" type="ORF">CMUC_0973</name>
</gene>
<dbReference type="GO" id="GO:0051539">
    <property type="term" value="F:4 iron, 4 sulfur cluster binding"/>
    <property type="evidence" value="ECO:0007669"/>
    <property type="project" value="UniProtKB-KW"/>
</dbReference>
<feature type="transmembrane region" description="Helical" evidence="8">
    <location>
        <begin position="49"/>
        <end position="77"/>
    </location>
</feature>
<name>A0A6G5QGK1_9BACT</name>
<protein>
    <submittedName>
        <fullName evidence="10">Menaquinol dehydrogenase NapGH, membrane component NapH</fullName>
        <ecNumber evidence="10">1.7.99.4</ecNumber>
    </submittedName>
</protein>
<keyword evidence="2" id="KW-0004">4Fe-4S</keyword>
<evidence type="ECO:0000259" key="9">
    <source>
        <dbReference type="PROSITE" id="PS51379"/>
    </source>
</evidence>
<feature type="transmembrane region" description="Helical" evidence="8">
    <location>
        <begin position="120"/>
        <end position="138"/>
    </location>
</feature>
<proteinExistence type="predicted"/>
<keyword evidence="8" id="KW-1133">Transmembrane helix</keyword>
<accession>A0A6G5QGK1</accession>
<keyword evidence="8" id="KW-0472">Membrane</keyword>
<dbReference type="PROSITE" id="PS00198">
    <property type="entry name" value="4FE4S_FER_1"/>
    <property type="match status" value="1"/>
</dbReference>
<reference evidence="10 11" key="1">
    <citation type="submission" date="2016-07" db="EMBL/GenBank/DDBJ databases">
        <title>Comparative genomics of the Campylobacter concisus group.</title>
        <authorList>
            <person name="Miller W.G."/>
            <person name="Yee E."/>
            <person name="Chapman M.H."/>
            <person name="Huynh S."/>
            <person name="Bono J.L."/>
            <person name="On S.L.W."/>
            <person name="StLeger J."/>
            <person name="Foster G."/>
            <person name="Parker C.T."/>
        </authorList>
    </citation>
    <scope>NUCLEOTIDE SEQUENCE [LARGE SCALE GENOMIC DNA]</scope>
    <source>
        <strain evidence="10 11">CCUG 21559</strain>
    </source>
</reference>
<keyword evidence="11" id="KW-1185">Reference proteome</keyword>
<dbReference type="GO" id="GO:0016491">
    <property type="term" value="F:oxidoreductase activity"/>
    <property type="evidence" value="ECO:0007669"/>
    <property type="project" value="UniProtKB-KW"/>
</dbReference>
<dbReference type="InterPro" id="IPR011886">
    <property type="entry name" value="NapH_MauN"/>
</dbReference>
<keyword evidence="7" id="KW-0411">Iron-sulfur</keyword>
<keyword evidence="4" id="KW-0677">Repeat</keyword>
<dbReference type="GO" id="GO:0005886">
    <property type="term" value="C:plasma membrane"/>
    <property type="evidence" value="ECO:0007669"/>
    <property type="project" value="TreeGrafter"/>
</dbReference>
<feature type="transmembrane region" description="Helical" evidence="8">
    <location>
        <begin position="150"/>
        <end position="173"/>
    </location>
</feature>
<dbReference type="Pfam" id="PF12801">
    <property type="entry name" value="Fer4_5"/>
    <property type="match status" value="2"/>
</dbReference>
<dbReference type="NCBIfam" id="TIGR02163">
    <property type="entry name" value="napH"/>
    <property type="match status" value="1"/>
</dbReference>
<dbReference type="AlphaFoldDB" id="A0A6G5QGK1"/>
<dbReference type="InterPro" id="IPR051684">
    <property type="entry name" value="Electron_Trans/Redox"/>
</dbReference>
<evidence type="ECO:0000256" key="4">
    <source>
        <dbReference type="ARBA" id="ARBA00022737"/>
    </source>
</evidence>